<feature type="domain" description="Conjugative transposon TraM C-terminal" evidence="2">
    <location>
        <begin position="259"/>
        <end position="402"/>
    </location>
</feature>
<evidence type="ECO:0000256" key="1">
    <source>
        <dbReference type="SAM" id="Phobius"/>
    </source>
</evidence>
<organism evidence="3 4">
    <name type="scientific">Indibacter alkaliphilus (strain CCUG 57479 / KCTC 22604 / LW1)</name>
    <dbReference type="NCBI Taxonomy" id="1189612"/>
    <lineage>
        <taxon>Bacteria</taxon>
        <taxon>Pseudomonadati</taxon>
        <taxon>Bacteroidota</taxon>
        <taxon>Cytophagia</taxon>
        <taxon>Cytophagales</taxon>
        <taxon>Cyclobacteriaceae</taxon>
    </lineage>
</organism>
<keyword evidence="4" id="KW-1185">Reference proteome</keyword>
<evidence type="ECO:0000313" key="3">
    <source>
        <dbReference type="EMBL" id="EOZ98933.1"/>
    </source>
</evidence>
<dbReference type="Pfam" id="PF12508">
    <property type="entry name" value="Transposon_TraM"/>
    <property type="match status" value="1"/>
</dbReference>
<dbReference type="STRING" id="1189612.A33Q_0916"/>
<evidence type="ECO:0000259" key="2">
    <source>
        <dbReference type="Pfam" id="PF12508"/>
    </source>
</evidence>
<reference evidence="3 4" key="1">
    <citation type="journal article" date="2013" name="Genome Announc.">
        <title>Draft Genome Sequence of Indibacter alkaliphilus Strain LW1T, Isolated from Lonar Lake, a Haloalkaline Lake in the Buldana District of Maharashtra, India.</title>
        <authorList>
            <person name="Singh A."/>
            <person name="Kumar Jangir P."/>
            <person name="Sharma R."/>
            <person name="Singh A."/>
            <person name="Kumar Pinnaka A."/>
            <person name="Shivaji S."/>
        </authorList>
    </citation>
    <scope>NUCLEOTIDE SEQUENCE [LARGE SCALE GENOMIC DNA]</scope>
    <source>
        <strain evidence="4">CCUG 57479 / KCTC 22604 / LW1</strain>
    </source>
</reference>
<dbReference type="AlphaFoldDB" id="S2E9F1"/>
<accession>S2E9F1</accession>
<protein>
    <submittedName>
        <fullName evidence="3">Conjugative transposon protein TraM</fullName>
    </submittedName>
</protein>
<dbReference type="OrthoDB" id="1453786at2"/>
<keyword evidence="1" id="KW-0472">Membrane</keyword>
<dbReference type="EMBL" id="ALWO02000021">
    <property type="protein sequence ID" value="EOZ98933.1"/>
    <property type="molecule type" value="Genomic_DNA"/>
</dbReference>
<comment type="caution">
    <text evidence="3">The sequence shown here is derived from an EMBL/GenBank/DDBJ whole genome shotgun (WGS) entry which is preliminary data.</text>
</comment>
<proteinExistence type="predicted"/>
<dbReference type="Proteomes" id="UP000006073">
    <property type="component" value="Unassembled WGS sequence"/>
</dbReference>
<sequence>MKDLKKKRQAIFYMLLPLGIVPLLLFLLYKSGGMELVAAESPSGLNTELPQAINTQAEAGKMEIYQVAEQEEKKLKEQRRLDPYFDKVPEREILEPEGMPIGLERKQLAIADNLKEITKLIEEPAMPKNIPAPERKKTLREPEPPLNPEVEKLEKLLGNITQSQKAPDPEMEHLEGLIDKILLLQYPEMVSESREEGGMEKAPVFEVKSAQRPPLPEVKPDIGIFESEAEKAFVPIESNGFYDLNTVSSMELELRPAFQAIIAEDKELVTGASVKLRLEEDLMINGMLFNIGDELSGTCRLSGERLLVKVSQLRKDYYLLPVDMEVFGLDALPGVFIPGAISRDAAKEGVNTGISGYNPVQPGFTLETQLASMGVETARGFLSKKARLIKVNVKAGHPVLLVDKS</sequence>
<dbReference type="RefSeq" id="WP_009035900.1">
    <property type="nucleotide sequence ID" value="NZ_ALWO02000021.1"/>
</dbReference>
<name>S2E9F1_INDAL</name>
<keyword evidence="1" id="KW-1133">Transmembrane helix</keyword>
<dbReference type="InterPro" id="IPR055407">
    <property type="entry name" value="TraM_C"/>
</dbReference>
<dbReference type="eggNOG" id="ENOG502Z83K">
    <property type="taxonomic scope" value="Bacteria"/>
</dbReference>
<keyword evidence="1" id="KW-0812">Transmembrane</keyword>
<feature type="transmembrane region" description="Helical" evidence="1">
    <location>
        <begin position="12"/>
        <end position="29"/>
    </location>
</feature>
<evidence type="ECO:0000313" key="4">
    <source>
        <dbReference type="Proteomes" id="UP000006073"/>
    </source>
</evidence>
<gene>
    <name evidence="3" type="ORF">A33Q_0916</name>
</gene>